<dbReference type="AlphaFoldDB" id="A0A845D8D9"/>
<organism evidence="1 2">
    <name type="scientific">Candidatus Spechtbacteria bacterium SB0662_bin_43</name>
    <dbReference type="NCBI Taxonomy" id="2604897"/>
    <lineage>
        <taxon>Bacteria</taxon>
        <taxon>Candidatus Spechtiibacteriota</taxon>
    </lineage>
</organism>
<sequence>MGKNQQRRIFKNTKDWQNYIQAASQQGINPSELLELRINCYKDIEKQRGRPLIVYASRFTENALPGTPNNIDIQDIRYFTDVIDSIESNVRSVDILLHSPGGDANATERIVKLLRKRFEEVHFLIPHSAYSAATLLALSGDSISMHPSATLGPVDPQVGIPSKNGMRFVPARSILDGFEKMKESFKNNGVESLPAYIPLIEDYSIDILEVCEKAEDLSRELAEKWLTDYMFKNSSNKRTSIKKIASYFGNYNIHKSHTRPLMYDDMKNVGLQVNLVENSEKDLLWEAYILIDGFFSVSPFVKLCENTYGTSVGTISSMYVQQQKESK</sequence>
<dbReference type="PANTHER" id="PTHR35984">
    <property type="entry name" value="PERIPLASMIC SERINE PROTEASE"/>
    <property type="match status" value="1"/>
</dbReference>
<comment type="caution">
    <text evidence="1">The sequence shown here is derived from an EMBL/GenBank/DDBJ whole genome shotgun (WGS) entry which is preliminary data.</text>
</comment>
<accession>A0A845D8D9</accession>
<dbReference type="InterPro" id="IPR002825">
    <property type="entry name" value="Pept_S49_ser-pept_pro"/>
</dbReference>
<dbReference type="Gene3D" id="3.90.226.10">
    <property type="entry name" value="2-enoyl-CoA Hydratase, Chain A, domain 1"/>
    <property type="match status" value="1"/>
</dbReference>
<evidence type="ECO:0000313" key="1">
    <source>
        <dbReference type="EMBL" id="MYE37980.1"/>
    </source>
</evidence>
<dbReference type="PANTHER" id="PTHR35984:SF1">
    <property type="entry name" value="PERIPLASMIC SERINE PROTEASE"/>
    <property type="match status" value="1"/>
</dbReference>
<dbReference type="EMBL" id="VXOY01000005">
    <property type="protein sequence ID" value="MYE37980.1"/>
    <property type="molecule type" value="Genomic_DNA"/>
</dbReference>
<dbReference type="InterPro" id="IPR029045">
    <property type="entry name" value="ClpP/crotonase-like_dom_sf"/>
</dbReference>
<reference evidence="1 2" key="1">
    <citation type="submission" date="2019-09" db="EMBL/GenBank/DDBJ databases">
        <title>Characterisation of the sponge microbiome using genome-centric metagenomics.</title>
        <authorList>
            <person name="Engelberts J.P."/>
            <person name="Robbins S.J."/>
            <person name="De Goeij J.M."/>
            <person name="Aranda M."/>
            <person name="Bell S.C."/>
            <person name="Webster N.S."/>
        </authorList>
    </citation>
    <scope>NUCLEOTIDE SEQUENCE [LARGE SCALE GENOMIC DNA]</scope>
    <source>
        <strain evidence="1">SB0662_bin_43</strain>
    </source>
</reference>
<name>A0A845D8D9_9BACT</name>
<evidence type="ECO:0000313" key="2">
    <source>
        <dbReference type="Proteomes" id="UP000449092"/>
    </source>
</evidence>
<evidence type="ECO:0008006" key="3">
    <source>
        <dbReference type="Google" id="ProtNLM"/>
    </source>
</evidence>
<dbReference type="Proteomes" id="UP000449092">
    <property type="component" value="Unassembled WGS sequence"/>
</dbReference>
<gene>
    <name evidence="1" type="ORF">F4X82_00460</name>
</gene>
<dbReference type="SUPFAM" id="SSF52096">
    <property type="entry name" value="ClpP/crotonase"/>
    <property type="match status" value="1"/>
</dbReference>
<dbReference type="GO" id="GO:0016020">
    <property type="term" value="C:membrane"/>
    <property type="evidence" value="ECO:0007669"/>
    <property type="project" value="InterPro"/>
</dbReference>
<protein>
    <recommendedName>
        <fullName evidence="3">Serine protease</fullName>
    </recommendedName>
</protein>
<dbReference type="Pfam" id="PF01972">
    <property type="entry name" value="SDH_protease"/>
    <property type="match status" value="1"/>
</dbReference>
<proteinExistence type="predicted"/>